<feature type="region of interest" description="Disordered" evidence="1">
    <location>
        <begin position="190"/>
        <end position="238"/>
    </location>
</feature>
<dbReference type="Pfam" id="PF02190">
    <property type="entry name" value="LON_substr_bdg"/>
    <property type="match status" value="1"/>
</dbReference>
<dbReference type="InterPro" id="IPR046336">
    <property type="entry name" value="Lon_prtase_N_sf"/>
</dbReference>
<dbReference type="InterPro" id="IPR003111">
    <property type="entry name" value="Lon_prtase_N"/>
</dbReference>
<gene>
    <name evidence="3" type="ORF">CSSPTR1EN2_LOCUS12490</name>
</gene>
<dbReference type="InterPro" id="IPR015947">
    <property type="entry name" value="PUA-like_sf"/>
</dbReference>
<reference evidence="3" key="1">
    <citation type="submission" date="2024-02" db="EMBL/GenBank/DDBJ databases">
        <authorList>
            <consortium name="ELIXIR-Norway"/>
            <consortium name="Elixir Norway"/>
        </authorList>
    </citation>
    <scope>NUCLEOTIDE SEQUENCE</scope>
</reference>
<dbReference type="SMART" id="SM00464">
    <property type="entry name" value="LON"/>
    <property type="match status" value="1"/>
</dbReference>
<dbReference type="Gene3D" id="2.30.130.40">
    <property type="entry name" value="LON domain-like"/>
    <property type="match status" value="1"/>
</dbReference>
<dbReference type="Proteomes" id="UP001497512">
    <property type="component" value="Chromosome 2"/>
</dbReference>
<feature type="compositionally biased region" description="Gly residues" evidence="1">
    <location>
        <begin position="218"/>
        <end position="228"/>
    </location>
</feature>
<dbReference type="PANTHER" id="PTHR23327">
    <property type="entry name" value="RING FINGER PROTEIN 127"/>
    <property type="match status" value="1"/>
</dbReference>
<evidence type="ECO:0000313" key="3">
    <source>
        <dbReference type="EMBL" id="CAK9214955.1"/>
    </source>
</evidence>
<evidence type="ECO:0000256" key="1">
    <source>
        <dbReference type="SAM" id="MobiDB-lite"/>
    </source>
</evidence>
<feature type="domain" description="Lon N-terminal" evidence="2">
    <location>
        <begin position="631"/>
        <end position="829"/>
    </location>
</feature>
<dbReference type="PANTHER" id="PTHR23327:SF42">
    <property type="entry name" value="LON PEPTIDASE N-TERMINAL DOMAIN AND RING FINGER PROTEIN C14F5.10C"/>
    <property type="match status" value="1"/>
</dbReference>
<dbReference type="PROSITE" id="PS51787">
    <property type="entry name" value="LON_N"/>
    <property type="match status" value="1"/>
</dbReference>
<evidence type="ECO:0000313" key="4">
    <source>
        <dbReference type="Proteomes" id="UP001497512"/>
    </source>
</evidence>
<keyword evidence="4" id="KW-1185">Reference proteome</keyword>
<feature type="region of interest" description="Disordered" evidence="1">
    <location>
        <begin position="130"/>
        <end position="151"/>
    </location>
</feature>
<evidence type="ECO:0000259" key="2">
    <source>
        <dbReference type="PROSITE" id="PS51787"/>
    </source>
</evidence>
<protein>
    <recommendedName>
        <fullName evidence="2">Lon N-terminal domain-containing protein</fullName>
    </recommendedName>
</protein>
<organism evidence="3 4">
    <name type="scientific">Sphagnum troendelagicum</name>
    <dbReference type="NCBI Taxonomy" id="128251"/>
    <lineage>
        <taxon>Eukaryota</taxon>
        <taxon>Viridiplantae</taxon>
        <taxon>Streptophyta</taxon>
        <taxon>Embryophyta</taxon>
        <taxon>Bryophyta</taxon>
        <taxon>Sphagnophytina</taxon>
        <taxon>Sphagnopsida</taxon>
        <taxon>Sphagnales</taxon>
        <taxon>Sphagnaceae</taxon>
        <taxon>Sphagnum</taxon>
    </lineage>
</organism>
<accession>A0ABP0U7M0</accession>
<name>A0ABP0U7M0_9BRYO</name>
<sequence>MMLRAVQTRRWAKLIACRVPSCSFAPRMRHSSTGNSPRFEQCFIAEHNAKDGRLFRFATLVLRGMQEGESPLAAWAHGLSLLGPRSPPTLAVVFISKPTQAAILAVQELASHFSSSAEGRSQAIPQILSVPQSLSPPNPNPSPSSSSSSWNASVQSSSFALDVGEEKAQFVPLIGCVVENLGLEYGDDMQPLGSGHGESTENAGCRASSNFTGDRPSGTGGNNCGQNGGARLQANSSAHGLDGVRGTPPLATGKVNTMSQGTLNQQTSNQNWDPKLGTSIVVREESLGPSKDVEVIIPLKDALEKPGTGAHKEDTDSNSESEDDKYVMVLCMGHMPGSQAAGFVSPTSGLPHLPNLERAVMTNNPHILMLGSPGFDFPEFHQRLSTVFPESTRAGVFMAPLFTATRNSSQYAKLAEEKAGPLFYGTHCITKGVVGLAISSEEGADEIPVDAFAQFVRMSLGMPRMPGYTLLKADVSKSLFLPSNVVLDEEQSQSERRNPTSITNILDQLSSHLLRTSHVPELNDGLLQKVTQGMRVAIKELSTGPKEHINGVVPPSEKVTGHWTGVPINADQSQQKGWPEELCVPSSLKNLTDTLVENKELERSSEHTGGRRALRSRKVPFVSEELANPERMPLALFDAVLFPGWSLPFHIYEPCYRFMVRQCVEQGKPFGLSTMSVTSWNPPDVDNEDVIGTVANLKVHMFERDCRSFIIAHGIQRFRLLDGRMWVQPGSFGLNMGEVEYFDDEPCASGVERELVKELAKQAIDMCHVLVPEAQAVPGLVRCVDDPVLASFTIGHLLQIPNRVKRRWLKMVNTKQRLMEQLQFLEVQTRL</sequence>
<dbReference type="EMBL" id="OZ019894">
    <property type="protein sequence ID" value="CAK9214955.1"/>
    <property type="molecule type" value="Genomic_DNA"/>
</dbReference>
<proteinExistence type="predicted"/>
<dbReference type="SUPFAM" id="SSF88697">
    <property type="entry name" value="PUA domain-like"/>
    <property type="match status" value="1"/>
</dbReference>